<dbReference type="OrthoDB" id="1290722at2"/>
<dbReference type="Proteomes" id="UP000199403">
    <property type="component" value="Unassembled WGS sequence"/>
</dbReference>
<dbReference type="RefSeq" id="WP_092170165.1">
    <property type="nucleotide sequence ID" value="NZ_FNZH01000001.1"/>
</dbReference>
<accession>A0A1H6U136</accession>
<dbReference type="EMBL" id="FNZH01000001">
    <property type="protein sequence ID" value="SEI81652.1"/>
    <property type="molecule type" value="Genomic_DNA"/>
</dbReference>
<organism evidence="1 2">
    <name type="scientific">Cyclobacterium xiamenense</name>
    <dbReference type="NCBI Taxonomy" id="1297121"/>
    <lineage>
        <taxon>Bacteria</taxon>
        <taxon>Pseudomonadati</taxon>
        <taxon>Bacteroidota</taxon>
        <taxon>Cytophagia</taxon>
        <taxon>Cytophagales</taxon>
        <taxon>Cyclobacteriaceae</taxon>
        <taxon>Cyclobacterium</taxon>
    </lineage>
</organism>
<sequence length="576" mass="64476">MNRRKFIKHNGHLALLVPFAPNLLIPGSEVSPVLPFDRSEKPEWLVRMIKKNDANLATIFPRLEEDRDDPDFGAVLDGNGMPSPHAATAFLKTGCCALICPESVHYADAGLVERLGRAANFLLRLQHSDGTIDLLSTNFHSTPDTGFIVKWLAPVWRLLAGSNVPGKDRITLPLKQFLLQGGEALKVGGIHTPNHRWVVCSALAELHKIEQDPAYLARAERWLSEGIDMDEDGQYEEKSSYIYSSLSNRVLISTARGFDKPELYAYVRRNLDMNFYYLHPNGEIVTEASGRQDNSIIGTLENYYYPYRYMALKDGNGQYAAACRLIEETAFEKTAGFLYYFLDDERLWEELPAAKPLPRSYAKVFPNSNLARVRRGAYDASILAKSPVFFTFHKAGLALQGIRFASAFFGKGQFVSETLTENEGAFQLSSYLQGPYYQPFPADKIPGDGDWAKMPRSERPQSEVQKLHSQVTVREEGQGFSVEISIEGTERVPVALELIFRAGGTFVGTVPHETLEDTYYLKSGTGTYSHAGSSIRFGPGLHRHRWVQIRGALPKQDAPTVFLTGYTPFHHVLSIT</sequence>
<proteinExistence type="predicted"/>
<dbReference type="AlphaFoldDB" id="A0A1H6U136"/>
<evidence type="ECO:0000313" key="2">
    <source>
        <dbReference type="Proteomes" id="UP000199403"/>
    </source>
</evidence>
<keyword evidence="2" id="KW-1185">Reference proteome</keyword>
<name>A0A1H6U136_9BACT</name>
<evidence type="ECO:0008006" key="3">
    <source>
        <dbReference type="Google" id="ProtNLM"/>
    </source>
</evidence>
<dbReference type="STRING" id="1416801.SAMN05192553_101401"/>
<evidence type="ECO:0000313" key="1">
    <source>
        <dbReference type="EMBL" id="SEI81652.1"/>
    </source>
</evidence>
<protein>
    <recommendedName>
        <fullName evidence="3">Heparinase II/III-like protein</fullName>
    </recommendedName>
</protein>
<reference evidence="2" key="1">
    <citation type="submission" date="2016-10" db="EMBL/GenBank/DDBJ databases">
        <authorList>
            <person name="Varghese N."/>
            <person name="Submissions S."/>
        </authorList>
    </citation>
    <scope>NUCLEOTIDE SEQUENCE [LARGE SCALE GENOMIC DNA]</scope>
    <source>
        <strain evidence="2">IBRC-M 10761</strain>
    </source>
</reference>
<gene>
    <name evidence="1" type="ORF">SAMN05192553_101401</name>
</gene>